<dbReference type="GO" id="GO:0003723">
    <property type="term" value="F:RNA binding"/>
    <property type="evidence" value="ECO:0007669"/>
    <property type="project" value="InterPro"/>
</dbReference>
<keyword evidence="3" id="KW-1185">Reference proteome</keyword>
<dbReference type="InterPro" id="IPR056404">
    <property type="entry name" value="HTH_RNase_II"/>
</dbReference>
<dbReference type="RefSeq" id="WP_144357363.1">
    <property type="nucleotide sequence ID" value="NZ_VMNH01000004.1"/>
</dbReference>
<dbReference type="GO" id="GO:0006402">
    <property type="term" value="P:mRNA catabolic process"/>
    <property type="evidence" value="ECO:0007669"/>
    <property type="project" value="TreeGrafter"/>
</dbReference>
<evidence type="ECO:0000313" key="2">
    <source>
        <dbReference type="EMBL" id="TVO77638.1"/>
    </source>
</evidence>
<sequence length="606" mass="67844">MSVYRATPGSLALYKIRPALVTQVSDKIDIDLGDGKGKRVRAKDIVILHPGPLKQLDDLSNVAGDLEEAWELLSGEQTHLEELASLIYGDFTPATAWATWMLVAEGLYFEGTPELIQVRSAEQVQADQQAIQAKEAAEQAWETFLKRLEQQAIEPEDRDRLIEVEQLALGRTDGSRILQRLGHQETPVNAHRMLTQVGYWPVEYNPFPLRQMLTWDDPDLDIPLPIDETRADLTDLQAYAIDDEGSEDPDDALSLDGDRLWIHVADVASVVTPDSPLDLEARARAANLYLPERIVHMLPPRITEQLALGLQPISPALSLGLQIDESGQVTNVQLCRSRIRVTRLTYAEVNERMHEAPFAAIKKITDRFRIRRQADGAASIDLPEVSVRVRDGEVFIKPLERIASRDMVTEAMVMAGEAIAGYALEHSIPVPFATQAAPDKPETPEGPAAMYAYRRKMRPSQSRTQEGPHSGLGLNCYSRTTSPLRRYLDLVVHQQLRAHLAGEATLSIQQINERISVTEPINGAVRRTERLSNMHWKLIYLKQNPGWQGEGVVVEMADSKATLLIPELAMETRLRLKAPVPLDTRVQIGLRQVDVEDQTAWFRLLG</sequence>
<dbReference type="InterPro" id="IPR012340">
    <property type="entry name" value="NA-bd_OB-fold"/>
</dbReference>
<gene>
    <name evidence="2" type="ORF">FHP88_02225</name>
</gene>
<dbReference type="Pfam" id="PF00773">
    <property type="entry name" value="RNB"/>
    <property type="match status" value="2"/>
</dbReference>
<dbReference type="Proteomes" id="UP000316649">
    <property type="component" value="Unassembled WGS sequence"/>
</dbReference>
<proteinExistence type="predicted"/>
<dbReference type="Pfam" id="PF23161">
    <property type="entry name" value="HTH_RNase_II"/>
    <property type="match status" value="1"/>
</dbReference>
<dbReference type="InterPro" id="IPR001900">
    <property type="entry name" value="RNase_II/R"/>
</dbReference>
<dbReference type="SUPFAM" id="SSF50249">
    <property type="entry name" value="Nucleic acid-binding proteins"/>
    <property type="match status" value="2"/>
</dbReference>
<dbReference type="AlphaFoldDB" id="A0A558DV72"/>
<dbReference type="PANTHER" id="PTHR23355">
    <property type="entry name" value="RIBONUCLEASE"/>
    <property type="match status" value="1"/>
</dbReference>
<dbReference type="GO" id="GO:0000175">
    <property type="term" value="F:3'-5'-RNA exonuclease activity"/>
    <property type="evidence" value="ECO:0007669"/>
    <property type="project" value="TreeGrafter"/>
</dbReference>
<comment type="caution">
    <text evidence="2">The sequence shown here is derived from an EMBL/GenBank/DDBJ whole genome shotgun (WGS) entry which is preliminary data.</text>
</comment>
<dbReference type="Gene3D" id="2.40.50.140">
    <property type="entry name" value="Nucleic acid-binding proteins"/>
    <property type="match status" value="1"/>
</dbReference>
<dbReference type="Gene3D" id="1.10.10.10">
    <property type="entry name" value="Winged helix-like DNA-binding domain superfamily/Winged helix DNA-binding domain"/>
    <property type="match status" value="1"/>
</dbReference>
<dbReference type="InterPro" id="IPR050180">
    <property type="entry name" value="RNR_Ribonuclease"/>
</dbReference>
<dbReference type="InterPro" id="IPR040596">
    <property type="entry name" value="RNase_II_C_S1"/>
</dbReference>
<evidence type="ECO:0000259" key="1">
    <source>
        <dbReference type="SMART" id="SM00955"/>
    </source>
</evidence>
<feature type="domain" description="RNB" evidence="1">
    <location>
        <begin position="230"/>
        <end position="502"/>
    </location>
</feature>
<name>A0A558DV72_9GAMM</name>
<dbReference type="Pfam" id="PF18614">
    <property type="entry name" value="RNase_II_C_S1"/>
    <property type="match status" value="1"/>
</dbReference>
<accession>A0A558DV72</accession>
<dbReference type="GO" id="GO:0000932">
    <property type="term" value="C:P-body"/>
    <property type="evidence" value="ECO:0007669"/>
    <property type="project" value="TreeGrafter"/>
</dbReference>
<dbReference type="SMART" id="SM00955">
    <property type="entry name" value="RNB"/>
    <property type="match status" value="1"/>
</dbReference>
<dbReference type="PANTHER" id="PTHR23355:SF42">
    <property type="entry name" value="RIBONUCLEASE II, CHLOROPLASTIC_MITOCHONDRIAL"/>
    <property type="match status" value="1"/>
</dbReference>
<organism evidence="2 3">
    <name type="scientific">Sedimenticola selenatireducens</name>
    <dbReference type="NCBI Taxonomy" id="191960"/>
    <lineage>
        <taxon>Bacteria</taxon>
        <taxon>Pseudomonadati</taxon>
        <taxon>Pseudomonadota</taxon>
        <taxon>Gammaproteobacteria</taxon>
        <taxon>Chromatiales</taxon>
        <taxon>Sedimenticolaceae</taxon>
        <taxon>Sedimenticola</taxon>
    </lineage>
</organism>
<evidence type="ECO:0000313" key="3">
    <source>
        <dbReference type="Proteomes" id="UP000316649"/>
    </source>
</evidence>
<reference evidence="2 3" key="1">
    <citation type="submission" date="2019-07" db="EMBL/GenBank/DDBJ databases">
        <title>The pathways for chlorine oxyanion respiration interact through the shared metabolite chlorate.</title>
        <authorList>
            <person name="Barnum T.P."/>
            <person name="Cheng Y."/>
            <person name="Hill K.A."/>
            <person name="Lucas L.N."/>
            <person name="Carlson H.K."/>
            <person name="Coates J.D."/>
        </authorList>
    </citation>
    <scope>NUCLEOTIDE SEQUENCE [LARGE SCALE GENOMIC DNA]</scope>
    <source>
        <strain evidence="2 3">BK-1</strain>
    </source>
</reference>
<dbReference type="InterPro" id="IPR036388">
    <property type="entry name" value="WH-like_DNA-bd_sf"/>
</dbReference>
<dbReference type="OrthoDB" id="9764149at2"/>
<protein>
    <submittedName>
        <fullName evidence="2">RNB domain-containing ribonuclease</fullName>
    </submittedName>
</protein>
<dbReference type="EMBL" id="VMNH01000004">
    <property type="protein sequence ID" value="TVO77638.1"/>
    <property type="molecule type" value="Genomic_DNA"/>
</dbReference>